<feature type="compositionally biased region" description="Acidic residues" evidence="7">
    <location>
        <begin position="53"/>
        <end position="68"/>
    </location>
</feature>
<geneLocation type="mitochondrion" evidence="9"/>
<dbReference type="InterPro" id="IPR002379">
    <property type="entry name" value="ATPase_proteolipid_c-like_dom"/>
</dbReference>
<comment type="similarity">
    <text evidence="2 6">Belongs to the ATPase C chain family.</text>
</comment>
<dbReference type="Gene3D" id="1.20.20.10">
    <property type="entry name" value="F1F0 ATP synthase subunit C"/>
    <property type="match status" value="1"/>
</dbReference>
<gene>
    <name evidence="9" type="primary">atp9</name>
</gene>
<dbReference type="SUPFAM" id="SSF81333">
    <property type="entry name" value="F1F0 ATP synthase subunit C"/>
    <property type="match status" value="1"/>
</dbReference>
<reference evidence="9" key="1">
    <citation type="journal article" date="2020" name="Mol. Biol. Evol.">
        <title>Extensive Shifts from Cis- to Trans-splicing of Gymnosperm Mitochondrial Introns.</title>
        <authorList>
            <person name="Guo W."/>
            <person name="Zhu A."/>
            <person name="Fan W."/>
            <person name="Adams R.P."/>
            <person name="Mower J.P."/>
        </authorList>
    </citation>
    <scope>NUCLEOTIDE SEQUENCE</scope>
</reference>
<name>A0A6M3X2Q6_CUPSE</name>
<accession>A0A6M3X2Q6</accession>
<evidence type="ECO:0000256" key="2">
    <source>
        <dbReference type="ARBA" id="ARBA00006704"/>
    </source>
</evidence>
<evidence type="ECO:0000256" key="5">
    <source>
        <dbReference type="ARBA" id="ARBA00023136"/>
    </source>
</evidence>
<keyword evidence="3" id="KW-0812">Transmembrane</keyword>
<keyword evidence="6" id="KW-0446">Lipid-binding</keyword>
<dbReference type="GO" id="GO:0015078">
    <property type="term" value="F:proton transmembrane transporter activity"/>
    <property type="evidence" value="ECO:0007669"/>
    <property type="project" value="InterPro"/>
</dbReference>
<evidence type="ECO:0000256" key="7">
    <source>
        <dbReference type="SAM" id="MobiDB-lite"/>
    </source>
</evidence>
<comment type="subcellular location">
    <subcellularLocation>
        <location evidence="1">Membrane</location>
        <topology evidence="1">Multi-pass membrane protein</topology>
    </subcellularLocation>
    <subcellularLocation>
        <location evidence="6">Mitochondrion membrane</location>
        <topology evidence="6">Multi-pass membrane protein</topology>
    </subcellularLocation>
</comment>
<dbReference type="AlphaFoldDB" id="A0A6M3X2Q6"/>
<dbReference type="GO" id="GO:0015986">
    <property type="term" value="P:proton motive force-driven ATP synthesis"/>
    <property type="evidence" value="ECO:0007669"/>
    <property type="project" value="InterPro"/>
</dbReference>
<dbReference type="InterPro" id="IPR000454">
    <property type="entry name" value="ATP_synth_F0_csu"/>
</dbReference>
<protein>
    <recommendedName>
        <fullName evidence="6">ATP synthase subunit 9, mitochondrial</fullName>
    </recommendedName>
</protein>
<dbReference type="PANTHER" id="PTHR10031:SF57">
    <property type="entry name" value="ATP SYNTHASE SUBUNIT 9, MITOCHONDRIAL"/>
    <property type="match status" value="1"/>
</dbReference>
<sequence>MLEGAKSIGAGAATIASAGAAAGTGNVFSSSIHPVARNPSLAKQSFYFILSDDSESESATPDTEEDLANLDSSELDARFADDPLSDSSEYSLSPGDILSESDSFLSSSSDESVEGEEVISPESPAEEEPAETPEDSGVDGDASDNDE</sequence>
<keyword evidence="6" id="KW-0375">Hydrogen ion transport</keyword>
<dbReference type="Pfam" id="PF00137">
    <property type="entry name" value="ATP-synt_C"/>
    <property type="match status" value="1"/>
</dbReference>
<dbReference type="PRINTS" id="PR00124">
    <property type="entry name" value="ATPASEC"/>
</dbReference>
<dbReference type="GO" id="GO:0008289">
    <property type="term" value="F:lipid binding"/>
    <property type="evidence" value="ECO:0007669"/>
    <property type="project" value="UniProtKB-KW"/>
</dbReference>
<keyword evidence="6" id="KW-0813">Transport</keyword>
<dbReference type="InterPro" id="IPR038662">
    <property type="entry name" value="ATP_synth_F0_csu_sf"/>
</dbReference>
<evidence type="ECO:0000256" key="4">
    <source>
        <dbReference type="ARBA" id="ARBA00022989"/>
    </source>
</evidence>
<feature type="compositionally biased region" description="Acidic residues" evidence="7">
    <location>
        <begin position="111"/>
        <end position="147"/>
    </location>
</feature>
<feature type="domain" description="V-ATPase proteolipid subunit C-like" evidence="8">
    <location>
        <begin position="8"/>
        <end position="46"/>
    </location>
</feature>
<evidence type="ECO:0000313" key="9">
    <source>
        <dbReference type="EMBL" id="QJH91863.1"/>
    </source>
</evidence>
<keyword evidence="4" id="KW-1133">Transmembrane helix</keyword>
<dbReference type="GO" id="GO:0033177">
    <property type="term" value="C:proton-transporting two-sector ATPase complex, proton-transporting domain"/>
    <property type="evidence" value="ECO:0007669"/>
    <property type="project" value="InterPro"/>
</dbReference>
<feature type="region of interest" description="Disordered" evidence="7">
    <location>
        <begin position="53"/>
        <end position="147"/>
    </location>
</feature>
<dbReference type="GO" id="GO:0045259">
    <property type="term" value="C:proton-transporting ATP synthase complex"/>
    <property type="evidence" value="ECO:0007669"/>
    <property type="project" value="InterPro"/>
</dbReference>
<organism evidence="9">
    <name type="scientific">Cupressus sempervirens</name>
    <name type="common">Italian cypress</name>
    <dbReference type="NCBI Taxonomy" id="13469"/>
    <lineage>
        <taxon>Eukaryota</taxon>
        <taxon>Viridiplantae</taxon>
        <taxon>Streptophyta</taxon>
        <taxon>Embryophyta</taxon>
        <taxon>Tracheophyta</taxon>
        <taxon>Spermatophyta</taxon>
        <taxon>Pinopsida</taxon>
        <taxon>Pinidae</taxon>
        <taxon>Conifers II</taxon>
        <taxon>Cupressales</taxon>
        <taxon>Cupressaceae</taxon>
        <taxon>Cupressus</taxon>
    </lineage>
</organism>
<dbReference type="PANTHER" id="PTHR10031">
    <property type="entry name" value="ATP SYNTHASE LIPID-BINDING PROTEIN, MITOCHONDRIAL"/>
    <property type="match status" value="1"/>
</dbReference>
<keyword evidence="6" id="KW-0406">Ion transport</keyword>
<dbReference type="InterPro" id="IPR035921">
    <property type="entry name" value="F/V-ATP_Csub_sf"/>
</dbReference>
<dbReference type="EMBL" id="MN965187">
    <property type="protein sequence ID" value="QJH91863.1"/>
    <property type="molecule type" value="Genomic_DNA"/>
</dbReference>
<dbReference type="GO" id="GO:0031966">
    <property type="term" value="C:mitochondrial membrane"/>
    <property type="evidence" value="ECO:0007669"/>
    <property type="project" value="UniProtKB-SubCell"/>
</dbReference>
<evidence type="ECO:0000259" key="8">
    <source>
        <dbReference type="Pfam" id="PF00137"/>
    </source>
</evidence>
<keyword evidence="5" id="KW-0472">Membrane</keyword>
<comment type="subunit">
    <text evidence="6">F-type ATPases have 2 components, CF(1) - the catalytic core - and CF(0) - the membrane proton channel. CF(1) has five subunits: alpha(3), beta(3), gamma(1), delta(1), epsilon(1). CF(0) has three main subunits: a, b and c.</text>
</comment>
<keyword evidence="6 9" id="KW-0496">Mitochondrion</keyword>
<evidence type="ECO:0000256" key="3">
    <source>
        <dbReference type="ARBA" id="ARBA00022692"/>
    </source>
</evidence>
<feature type="compositionally biased region" description="Low complexity" evidence="7">
    <location>
        <begin position="97"/>
        <end position="110"/>
    </location>
</feature>
<evidence type="ECO:0000256" key="1">
    <source>
        <dbReference type="ARBA" id="ARBA00004141"/>
    </source>
</evidence>
<proteinExistence type="inferred from homology"/>
<evidence type="ECO:0000256" key="6">
    <source>
        <dbReference type="RuleBase" id="RU004221"/>
    </source>
</evidence>